<dbReference type="EMBL" id="PIPV01000009">
    <property type="protein sequence ID" value="RUO51686.1"/>
    <property type="molecule type" value="Genomic_DNA"/>
</dbReference>
<sequence length="255" mass="29075">MKVIILLFTLLFSHLAIAQTTEIEKLLTLEQFDQAEVISRQQIIDNPTDATAWFWHGRVMATQASNSFFSAFSYATESLEAFKKAVELEPNNATFVMGLVTYYRNAPAIVGGGEEHARELIKQSYLRSPTNYQFQLQHGLVLFEEQKWEQAFELFQDMRSGNDVSERLMGHYQFARTSVFSGLRVPEGISAMNTYLAMIDNSDSSLPSAAWARVRLAQLYLKQGAVDEFQLLAEAREDHEEQALAEMWQALLDRD</sequence>
<dbReference type="InterPro" id="IPR011990">
    <property type="entry name" value="TPR-like_helical_dom_sf"/>
</dbReference>
<feature type="signal peptide" evidence="1">
    <location>
        <begin position="1"/>
        <end position="18"/>
    </location>
</feature>
<gene>
    <name evidence="2" type="ORF">CWE25_10425</name>
</gene>
<evidence type="ECO:0000313" key="3">
    <source>
        <dbReference type="Proteomes" id="UP000287330"/>
    </source>
</evidence>
<protein>
    <recommendedName>
        <fullName evidence="4">Tetratricopeptide repeat protein</fullName>
    </recommendedName>
</protein>
<feature type="chain" id="PRO_5018996740" description="Tetratricopeptide repeat protein" evidence="1">
    <location>
        <begin position="19"/>
        <end position="255"/>
    </location>
</feature>
<dbReference type="Gene3D" id="1.25.40.10">
    <property type="entry name" value="Tetratricopeptide repeat domain"/>
    <property type="match status" value="1"/>
</dbReference>
<dbReference type="AlphaFoldDB" id="A0A432XSG8"/>
<organism evidence="2 3">
    <name type="scientific">Idiomarina fontislapidosi</name>
    <dbReference type="NCBI Taxonomy" id="263723"/>
    <lineage>
        <taxon>Bacteria</taxon>
        <taxon>Pseudomonadati</taxon>
        <taxon>Pseudomonadota</taxon>
        <taxon>Gammaproteobacteria</taxon>
        <taxon>Alteromonadales</taxon>
        <taxon>Idiomarinaceae</taxon>
        <taxon>Idiomarina</taxon>
    </lineage>
</organism>
<dbReference type="RefSeq" id="WP_110575498.1">
    <property type="nucleotide sequence ID" value="NZ_PIPV01000009.1"/>
</dbReference>
<dbReference type="Proteomes" id="UP000287330">
    <property type="component" value="Unassembled WGS sequence"/>
</dbReference>
<dbReference type="SUPFAM" id="SSF48452">
    <property type="entry name" value="TPR-like"/>
    <property type="match status" value="1"/>
</dbReference>
<evidence type="ECO:0000313" key="2">
    <source>
        <dbReference type="EMBL" id="RUO51686.1"/>
    </source>
</evidence>
<reference evidence="3" key="1">
    <citation type="journal article" date="2018" name="Front. Microbiol.">
        <title>Genome-Based Analysis Reveals the Taxonomy and Diversity of the Family Idiomarinaceae.</title>
        <authorList>
            <person name="Liu Y."/>
            <person name="Lai Q."/>
            <person name="Shao Z."/>
        </authorList>
    </citation>
    <scope>NUCLEOTIDE SEQUENCE [LARGE SCALE GENOMIC DNA]</scope>
    <source>
        <strain evidence="3">F23</strain>
    </source>
</reference>
<evidence type="ECO:0008006" key="4">
    <source>
        <dbReference type="Google" id="ProtNLM"/>
    </source>
</evidence>
<accession>A0A432XSG8</accession>
<comment type="caution">
    <text evidence="2">The sequence shown here is derived from an EMBL/GenBank/DDBJ whole genome shotgun (WGS) entry which is preliminary data.</text>
</comment>
<keyword evidence="3" id="KW-1185">Reference proteome</keyword>
<dbReference type="OrthoDB" id="192575at2"/>
<keyword evidence="1" id="KW-0732">Signal</keyword>
<evidence type="ECO:0000256" key="1">
    <source>
        <dbReference type="SAM" id="SignalP"/>
    </source>
</evidence>
<name>A0A432XSG8_9GAMM</name>
<proteinExistence type="predicted"/>